<feature type="modified residue" description="N6-(pyridoxal phosphate)lysine" evidence="4">
    <location>
        <position position="201"/>
    </location>
</feature>
<name>A0A2T4UIP1_9ACTN</name>
<dbReference type="AlphaFoldDB" id="A0A2T4UIP1"/>
<keyword evidence="1 4" id="KW-0663">Pyridoxal phosphate</keyword>
<reference evidence="6 7" key="1">
    <citation type="submission" date="2018-03" db="EMBL/GenBank/DDBJ databases">
        <title>Aquarubrobacter algicola gen. nov., sp. nov., a novel actinobacterium isolated from shallow eutrophic lake during the end of cyanobacterial harmful algal blooms.</title>
        <authorList>
            <person name="Chun S.J."/>
        </authorList>
    </citation>
    <scope>NUCLEOTIDE SEQUENCE [LARGE SCALE GENOMIC DNA]</scope>
    <source>
        <strain evidence="6 7">Seoho-28</strain>
    </source>
</reference>
<dbReference type="GO" id="GO:0030170">
    <property type="term" value="F:pyridoxal phosphate binding"/>
    <property type="evidence" value="ECO:0007669"/>
    <property type="project" value="TreeGrafter"/>
</dbReference>
<dbReference type="InterPro" id="IPR000653">
    <property type="entry name" value="DegT/StrS_aminotransferase"/>
</dbReference>
<accession>A0A2T4UIP1</accession>
<dbReference type="Pfam" id="PF01041">
    <property type="entry name" value="DegT_DnrJ_EryC1"/>
    <property type="match status" value="1"/>
</dbReference>
<comment type="caution">
    <text evidence="6">The sequence shown here is derived from an EMBL/GenBank/DDBJ whole genome shotgun (WGS) entry which is preliminary data.</text>
</comment>
<evidence type="ECO:0000256" key="3">
    <source>
        <dbReference type="PIRSR" id="PIRSR000390-1"/>
    </source>
</evidence>
<dbReference type="InterPro" id="IPR015424">
    <property type="entry name" value="PyrdxlP-dep_Trfase"/>
</dbReference>
<sequence length="383" mass="40438">MSTLARERRAAGRPVGAPDPVPFLDLGAAYAELRDELDAAALRVLHSGWYVLGPEVEAFERAFADWVGVREAAGCASGLDALTLALRALGIGPGDEVVVPSNTYIATWLAVTAAGATVVPVEPDPDTHAMTPDAVAAALGPRTAAVLTVHLHGRVAPDARALRALCDRHGLALVEDAAQAHGAAGAGAIGHAAAFSFYPSKNLGAQGDAGAVTTDDPALAERVRMLRNYGSRERYRNDEAGINSRLDPLQAAMLAVKLPHVHAWNARRRALAERYDAALRDRVPGLRLPVLPADAATHVWHLYVVRVRGGAPERERLRERLADAGIATQVHYPVPPHASGAYAALGLGPYPVAQRLADEVLSLPIGPHLEPWAVDRVAEVLGA</sequence>
<evidence type="ECO:0000313" key="7">
    <source>
        <dbReference type="Proteomes" id="UP000240739"/>
    </source>
</evidence>
<dbReference type="Proteomes" id="UP000240739">
    <property type="component" value="Unassembled WGS sequence"/>
</dbReference>
<evidence type="ECO:0000256" key="1">
    <source>
        <dbReference type="ARBA" id="ARBA00022898"/>
    </source>
</evidence>
<dbReference type="GO" id="GO:0008483">
    <property type="term" value="F:transaminase activity"/>
    <property type="evidence" value="ECO:0007669"/>
    <property type="project" value="TreeGrafter"/>
</dbReference>
<dbReference type="Gene3D" id="3.40.640.10">
    <property type="entry name" value="Type I PLP-dependent aspartate aminotransferase-like (Major domain)"/>
    <property type="match status" value="1"/>
</dbReference>
<dbReference type="InterPro" id="IPR015421">
    <property type="entry name" value="PyrdxlP-dep_Trfase_major"/>
</dbReference>
<dbReference type="InterPro" id="IPR015422">
    <property type="entry name" value="PyrdxlP-dep_Trfase_small"/>
</dbReference>
<proteinExistence type="inferred from homology"/>
<evidence type="ECO:0000256" key="5">
    <source>
        <dbReference type="RuleBase" id="RU004508"/>
    </source>
</evidence>
<dbReference type="PANTHER" id="PTHR30244:SF36">
    <property type="entry name" value="3-OXO-GLUCOSE-6-PHOSPHATE:GLUTAMATE AMINOTRANSFERASE"/>
    <property type="match status" value="1"/>
</dbReference>
<dbReference type="Gene3D" id="3.90.1150.10">
    <property type="entry name" value="Aspartate Aminotransferase, domain 1"/>
    <property type="match status" value="1"/>
</dbReference>
<dbReference type="EMBL" id="PYYB01000001">
    <property type="protein sequence ID" value="PTL59114.1"/>
    <property type="molecule type" value="Genomic_DNA"/>
</dbReference>
<organism evidence="6 7">
    <name type="scientific">Paraconexibacter algicola</name>
    <dbReference type="NCBI Taxonomy" id="2133960"/>
    <lineage>
        <taxon>Bacteria</taxon>
        <taxon>Bacillati</taxon>
        <taxon>Actinomycetota</taxon>
        <taxon>Thermoleophilia</taxon>
        <taxon>Solirubrobacterales</taxon>
        <taxon>Paraconexibacteraceae</taxon>
        <taxon>Paraconexibacter</taxon>
    </lineage>
</organism>
<evidence type="ECO:0000256" key="2">
    <source>
        <dbReference type="ARBA" id="ARBA00037999"/>
    </source>
</evidence>
<dbReference type="RefSeq" id="WP_107567550.1">
    <property type="nucleotide sequence ID" value="NZ_PYYB01000001.1"/>
</dbReference>
<dbReference type="PIRSF" id="PIRSF000390">
    <property type="entry name" value="PLP_StrS"/>
    <property type="match status" value="1"/>
</dbReference>
<dbReference type="PANTHER" id="PTHR30244">
    <property type="entry name" value="TRANSAMINASE"/>
    <property type="match status" value="1"/>
</dbReference>
<comment type="similarity">
    <text evidence="2 5">Belongs to the DegT/DnrJ/EryC1 family.</text>
</comment>
<dbReference type="SUPFAM" id="SSF53383">
    <property type="entry name" value="PLP-dependent transferases"/>
    <property type="match status" value="1"/>
</dbReference>
<evidence type="ECO:0000256" key="4">
    <source>
        <dbReference type="PIRSR" id="PIRSR000390-2"/>
    </source>
</evidence>
<protein>
    <submittedName>
        <fullName evidence="6">Erythromycin biosynthesis sensory transduction protein eryC1</fullName>
    </submittedName>
</protein>
<dbReference type="GO" id="GO:0000271">
    <property type="term" value="P:polysaccharide biosynthetic process"/>
    <property type="evidence" value="ECO:0007669"/>
    <property type="project" value="TreeGrafter"/>
</dbReference>
<keyword evidence="7" id="KW-1185">Reference proteome</keyword>
<gene>
    <name evidence="6" type="ORF">C7Y72_05355</name>
</gene>
<feature type="active site" description="Proton acceptor" evidence="3">
    <location>
        <position position="201"/>
    </location>
</feature>
<evidence type="ECO:0000313" key="6">
    <source>
        <dbReference type="EMBL" id="PTL59114.1"/>
    </source>
</evidence>
<dbReference type="CDD" id="cd00616">
    <property type="entry name" value="AHBA_syn"/>
    <property type="match status" value="1"/>
</dbReference>